<name>A0ABW3KS66_9FLAO</name>
<accession>A0ABW3KS66</accession>
<evidence type="ECO:0000313" key="1">
    <source>
        <dbReference type="EMBL" id="MFD1016352.1"/>
    </source>
</evidence>
<comment type="caution">
    <text evidence="1">The sequence shown here is derived from an EMBL/GenBank/DDBJ whole genome shotgun (WGS) entry which is preliminary data.</text>
</comment>
<dbReference type="EMBL" id="JBHTKM010000063">
    <property type="protein sequence ID" value="MFD1016352.1"/>
    <property type="molecule type" value="Genomic_DNA"/>
</dbReference>
<proteinExistence type="predicted"/>
<gene>
    <name evidence="1" type="ORF">ACFQ13_10505</name>
</gene>
<dbReference type="Proteomes" id="UP001597086">
    <property type="component" value="Unassembled WGS sequence"/>
</dbReference>
<dbReference type="SUPFAM" id="SSF52266">
    <property type="entry name" value="SGNH hydrolase"/>
    <property type="match status" value="1"/>
</dbReference>
<keyword evidence="2" id="KW-1185">Reference proteome</keyword>
<reference evidence="2" key="1">
    <citation type="journal article" date="2019" name="Int. J. Syst. Evol. Microbiol.">
        <title>The Global Catalogue of Microorganisms (GCM) 10K type strain sequencing project: providing services to taxonomists for standard genome sequencing and annotation.</title>
        <authorList>
            <consortium name="The Broad Institute Genomics Platform"/>
            <consortium name="The Broad Institute Genome Sequencing Center for Infectious Disease"/>
            <person name="Wu L."/>
            <person name="Ma J."/>
        </authorList>
    </citation>
    <scope>NUCLEOTIDE SEQUENCE [LARGE SCALE GENOMIC DNA]</scope>
    <source>
        <strain evidence="2">CCUG 56098</strain>
    </source>
</reference>
<evidence type="ECO:0008006" key="3">
    <source>
        <dbReference type="Google" id="ProtNLM"/>
    </source>
</evidence>
<evidence type="ECO:0000313" key="2">
    <source>
        <dbReference type="Proteomes" id="UP001597086"/>
    </source>
</evidence>
<dbReference type="RefSeq" id="WP_386117062.1">
    <property type="nucleotide sequence ID" value="NZ_JBHTKM010000063.1"/>
</dbReference>
<protein>
    <recommendedName>
        <fullName evidence="3">SGNH/GDSL hydrolase family protein</fullName>
    </recommendedName>
</protein>
<organism evidence="1 2">
    <name type="scientific">Winogradskyella rapida</name>
    <dbReference type="NCBI Taxonomy" id="549701"/>
    <lineage>
        <taxon>Bacteria</taxon>
        <taxon>Pseudomonadati</taxon>
        <taxon>Bacteroidota</taxon>
        <taxon>Flavobacteriia</taxon>
        <taxon>Flavobacteriales</taxon>
        <taxon>Flavobacteriaceae</taxon>
        <taxon>Winogradskyella</taxon>
    </lineage>
</organism>
<sequence>MKEFLIKIVLFALLIFLVDKLFIIIRNKAPEYDYDRRLEMILEGNINKDIIILGSSRGQRNIDVQLMKDSLNTESVFNLSYGGSTPEFQGFILDQLIKNNQKPKLIIKLVDDDFELMNKGLYGNAKAFRIDRLNPLAKYQEIRECLYVRGVKNEVLSKLFILHQLNRSNFNLRKKGVIDTIYGAKPIEGHDSSLVWRYKSKQEYNRFNEEDLQIKNLINLQKKCLKNDIELILATAPVFREVNEIWIERMRQLAIPNTLFYTHEINEKAYKEKDNFADYSHLNNKGAAIYTQEIINFIKDNGLELH</sequence>